<name>A0A3M7R9N9_BRAPC</name>
<keyword evidence="4" id="KW-1185">Reference proteome</keyword>
<protein>
    <recommendedName>
        <fullName evidence="2">WH2 domain-containing protein</fullName>
    </recommendedName>
</protein>
<sequence>MPGPPPPPPPPPMLGGPPPPPFLGGLTTAAPPDRNALLKSIADPSKPKLKKVDPSKIKDRSKPIVAGGTVSSAPDPISTKKTSGVVSSGANPMAGMSLQDQLTRRLQERNRPNTSTAPMVQQSNRVEIKSSLAKISHQSCELLKMPK</sequence>
<feature type="region of interest" description="Disordered" evidence="1">
    <location>
        <begin position="1"/>
        <end position="94"/>
    </location>
</feature>
<evidence type="ECO:0000313" key="4">
    <source>
        <dbReference type="Proteomes" id="UP000276133"/>
    </source>
</evidence>
<dbReference type="OrthoDB" id="10576537at2759"/>
<reference evidence="3 4" key="1">
    <citation type="journal article" date="2018" name="Sci. Rep.">
        <title>Genomic signatures of local adaptation to the degree of environmental predictability in rotifers.</title>
        <authorList>
            <person name="Franch-Gras L."/>
            <person name="Hahn C."/>
            <person name="Garcia-Roger E.M."/>
            <person name="Carmona M.J."/>
            <person name="Serra M."/>
            <person name="Gomez A."/>
        </authorList>
    </citation>
    <scope>NUCLEOTIDE SEQUENCE [LARGE SCALE GENOMIC DNA]</scope>
    <source>
        <strain evidence="3">HYR1</strain>
    </source>
</reference>
<dbReference type="PROSITE" id="PS51082">
    <property type="entry name" value="WH2"/>
    <property type="match status" value="1"/>
</dbReference>
<feature type="compositionally biased region" description="Basic and acidic residues" evidence="1">
    <location>
        <begin position="50"/>
        <end position="62"/>
    </location>
</feature>
<dbReference type="Proteomes" id="UP000276133">
    <property type="component" value="Unassembled WGS sequence"/>
</dbReference>
<accession>A0A3M7R9N9</accession>
<feature type="compositionally biased region" description="Polar residues" evidence="1">
    <location>
        <begin position="79"/>
        <end position="90"/>
    </location>
</feature>
<gene>
    <name evidence="3" type="ORF">BpHYR1_035579</name>
</gene>
<evidence type="ECO:0000256" key="1">
    <source>
        <dbReference type="SAM" id="MobiDB-lite"/>
    </source>
</evidence>
<evidence type="ECO:0000259" key="2">
    <source>
        <dbReference type="PROSITE" id="PS51082"/>
    </source>
</evidence>
<dbReference type="InterPro" id="IPR003124">
    <property type="entry name" value="WH2_dom"/>
</dbReference>
<feature type="compositionally biased region" description="Pro residues" evidence="1">
    <location>
        <begin position="1"/>
        <end position="22"/>
    </location>
</feature>
<comment type="caution">
    <text evidence="3">The sequence shown here is derived from an EMBL/GenBank/DDBJ whole genome shotgun (WGS) entry which is preliminary data.</text>
</comment>
<dbReference type="EMBL" id="REGN01003885">
    <property type="protein sequence ID" value="RNA20257.1"/>
    <property type="molecule type" value="Genomic_DNA"/>
</dbReference>
<evidence type="ECO:0000313" key="3">
    <source>
        <dbReference type="EMBL" id="RNA20257.1"/>
    </source>
</evidence>
<organism evidence="3 4">
    <name type="scientific">Brachionus plicatilis</name>
    <name type="common">Marine rotifer</name>
    <name type="synonym">Brachionus muelleri</name>
    <dbReference type="NCBI Taxonomy" id="10195"/>
    <lineage>
        <taxon>Eukaryota</taxon>
        <taxon>Metazoa</taxon>
        <taxon>Spiralia</taxon>
        <taxon>Gnathifera</taxon>
        <taxon>Rotifera</taxon>
        <taxon>Eurotatoria</taxon>
        <taxon>Monogononta</taxon>
        <taxon>Pseudotrocha</taxon>
        <taxon>Ploima</taxon>
        <taxon>Brachionidae</taxon>
        <taxon>Brachionus</taxon>
    </lineage>
</organism>
<dbReference type="STRING" id="10195.A0A3M7R9N9"/>
<dbReference type="AlphaFoldDB" id="A0A3M7R9N9"/>
<proteinExistence type="predicted"/>
<feature type="domain" description="WH2" evidence="2">
    <location>
        <begin position="33"/>
        <end position="52"/>
    </location>
</feature>
<dbReference type="GO" id="GO:0003779">
    <property type="term" value="F:actin binding"/>
    <property type="evidence" value="ECO:0007669"/>
    <property type="project" value="InterPro"/>
</dbReference>